<evidence type="ECO:0000256" key="1">
    <source>
        <dbReference type="SAM" id="Phobius"/>
    </source>
</evidence>
<name>A0A932EPK2_9BACT</name>
<evidence type="ECO:0000313" key="2">
    <source>
        <dbReference type="EMBL" id="MBI2678269.1"/>
    </source>
</evidence>
<dbReference type="Proteomes" id="UP000779809">
    <property type="component" value="Unassembled WGS sequence"/>
</dbReference>
<protein>
    <submittedName>
        <fullName evidence="2">Uncharacterized protein</fullName>
    </submittedName>
</protein>
<evidence type="ECO:0000313" key="3">
    <source>
        <dbReference type="Proteomes" id="UP000779809"/>
    </source>
</evidence>
<keyword evidence="1" id="KW-1133">Transmembrane helix</keyword>
<feature type="transmembrane region" description="Helical" evidence="1">
    <location>
        <begin position="27"/>
        <end position="46"/>
    </location>
</feature>
<dbReference type="AlphaFoldDB" id="A0A932EPK2"/>
<comment type="caution">
    <text evidence="2">The sequence shown here is derived from an EMBL/GenBank/DDBJ whole genome shotgun (WGS) entry which is preliminary data.</text>
</comment>
<gene>
    <name evidence="2" type="ORF">HYX28_05770</name>
</gene>
<keyword evidence="1" id="KW-0472">Membrane</keyword>
<proteinExistence type="predicted"/>
<accession>A0A932EPK2</accession>
<feature type="transmembrane region" description="Helical" evidence="1">
    <location>
        <begin position="66"/>
        <end position="86"/>
    </location>
</feature>
<sequence length="130" mass="14516">MAAVWLKIPQTRWHLDEEMTGTFTRYIFAWLAGTLGGALFAMKWLYHTVGHTTWHADRRPWRYLTPHISGGLAFAMFAIVRSVVLLDPRLTKTTAGATAIGFLVGFFSDNAVAKLADVAKKIFGGSEYHT</sequence>
<reference evidence="2" key="1">
    <citation type="submission" date="2020-07" db="EMBL/GenBank/DDBJ databases">
        <title>Huge and variable diversity of episymbiotic CPR bacteria and DPANN archaea in groundwater ecosystems.</title>
        <authorList>
            <person name="He C.Y."/>
            <person name="Keren R."/>
            <person name="Whittaker M."/>
            <person name="Farag I.F."/>
            <person name="Doudna J."/>
            <person name="Cate J.H.D."/>
            <person name="Banfield J.F."/>
        </authorList>
    </citation>
    <scope>NUCLEOTIDE SEQUENCE</scope>
    <source>
        <strain evidence="2">NC_groundwater_580_Pr5_B-0.1um_64_19</strain>
    </source>
</reference>
<dbReference type="EMBL" id="JACPNR010000006">
    <property type="protein sequence ID" value="MBI2678269.1"/>
    <property type="molecule type" value="Genomic_DNA"/>
</dbReference>
<keyword evidence="1" id="KW-0812">Transmembrane</keyword>
<organism evidence="2 3">
    <name type="scientific">Candidatus Korobacter versatilis</name>
    <dbReference type="NCBI Taxonomy" id="658062"/>
    <lineage>
        <taxon>Bacteria</taxon>
        <taxon>Pseudomonadati</taxon>
        <taxon>Acidobacteriota</taxon>
        <taxon>Terriglobia</taxon>
        <taxon>Terriglobales</taxon>
        <taxon>Candidatus Korobacteraceae</taxon>
        <taxon>Candidatus Korobacter</taxon>
    </lineage>
</organism>